<dbReference type="CDD" id="cd11029">
    <property type="entry name" value="CYP107-like"/>
    <property type="match status" value="1"/>
</dbReference>
<dbReference type="PRINTS" id="PR00359">
    <property type="entry name" value="BP450"/>
</dbReference>
<organism evidence="8 9">
    <name type="scientific">Nonomuraea dietziae</name>
    <dbReference type="NCBI Taxonomy" id="65515"/>
    <lineage>
        <taxon>Bacteria</taxon>
        <taxon>Bacillati</taxon>
        <taxon>Actinomycetota</taxon>
        <taxon>Actinomycetes</taxon>
        <taxon>Streptosporangiales</taxon>
        <taxon>Streptosporangiaceae</taxon>
        <taxon>Nonomuraea</taxon>
    </lineage>
</organism>
<dbReference type="Pfam" id="PF00067">
    <property type="entry name" value="p450"/>
    <property type="match status" value="1"/>
</dbReference>
<dbReference type="PANTHER" id="PTHR46696:SF1">
    <property type="entry name" value="CYTOCHROME P450 YJIB-RELATED"/>
    <property type="match status" value="1"/>
</dbReference>
<dbReference type="InterPro" id="IPR001128">
    <property type="entry name" value="Cyt_P450"/>
</dbReference>
<evidence type="ECO:0000313" key="8">
    <source>
        <dbReference type="EMBL" id="MBB3732512.1"/>
    </source>
</evidence>
<keyword evidence="2 7" id="KW-0349">Heme</keyword>
<evidence type="ECO:0000313" key="9">
    <source>
        <dbReference type="Proteomes" id="UP000579945"/>
    </source>
</evidence>
<evidence type="ECO:0000256" key="4">
    <source>
        <dbReference type="ARBA" id="ARBA00023002"/>
    </source>
</evidence>
<dbReference type="PANTHER" id="PTHR46696">
    <property type="entry name" value="P450, PUTATIVE (EUROFUNG)-RELATED"/>
    <property type="match status" value="1"/>
</dbReference>
<dbReference type="Gene3D" id="1.10.630.10">
    <property type="entry name" value="Cytochrome P450"/>
    <property type="match status" value="1"/>
</dbReference>
<dbReference type="InterPro" id="IPR036396">
    <property type="entry name" value="Cyt_P450_sf"/>
</dbReference>
<keyword evidence="9" id="KW-1185">Reference proteome</keyword>
<dbReference type="GeneID" id="95394542"/>
<protein>
    <submittedName>
        <fullName evidence="8">Cytochrome P450</fullName>
    </submittedName>
</protein>
<proteinExistence type="inferred from homology"/>
<reference evidence="8 9" key="1">
    <citation type="submission" date="2020-08" db="EMBL/GenBank/DDBJ databases">
        <title>Sequencing the genomes of 1000 actinobacteria strains.</title>
        <authorList>
            <person name="Klenk H.-P."/>
        </authorList>
    </citation>
    <scope>NUCLEOTIDE SEQUENCE [LARGE SCALE GENOMIC DNA]</scope>
    <source>
        <strain evidence="8 9">DSM 44320</strain>
    </source>
</reference>
<dbReference type="GO" id="GO:0005506">
    <property type="term" value="F:iron ion binding"/>
    <property type="evidence" value="ECO:0007669"/>
    <property type="project" value="InterPro"/>
</dbReference>
<dbReference type="AlphaFoldDB" id="A0A7W5VQH4"/>
<evidence type="ECO:0000256" key="1">
    <source>
        <dbReference type="ARBA" id="ARBA00010617"/>
    </source>
</evidence>
<dbReference type="GO" id="GO:0004497">
    <property type="term" value="F:monooxygenase activity"/>
    <property type="evidence" value="ECO:0007669"/>
    <property type="project" value="UniProtKB-KW"/>
</dbReference>
<dbReference type="FunFam" id="1.10.630.10:FF:000018">
    <property type="entry name" value="Cytochrome P450 monooxygenase"/>
    <property type="match status" value="1"/>
</dbReference>
<evidence type="ECO:0000256" key="3">
    <source>
        <dbReference type="ARBA" id="ARBA00022723"/>
    </source>
</evidence>
<comment type="caution">
    <text evidence="8">The sequence shown here is derived from an EMBL/GenBank/DDBJ whole genome shotgun (WGS) entry which is preliminary data.</text>
</comment>
<comment type="similarity">
    <text evidence="1 7">Belongs to the cytochrome P450 family.</text>
</comment>
<dbReference type="GO" id="GO:0020037">
    <property type="term" value="F:heme binding"/>
    <property type="evidence" value="ECO:0007669"/>
    <property type="project" value="InterPro"/>
</dbReference>
<keyword evidence="3 7" id="KW-0479">Metal-binding</keyword>
<dbReference type="Proteomes" id="UP000579945">
    <property type="component" value="Unassembled WGS sequence"/>
</dbReference>
<sequence>METERTAFVLDPASHDVHADSARLREAGALVPVEVEGVRAWAATRHATLAAVLAHPDLSRDVRHWDPEARAAAPPNTAISKIASDRSMLNAEGEEHLRLRSPLSRSFTARRVQGLRSRIAELAAGLVDHLATLPPGPVDLRLEYAYPLPRDVISELMGVPESLRDRLHELTDVAARVGDGPDDVSSSRAELYDLLEEVIEVRRRTPGEDLITDLIVTREQDGERLTEYELLDTVELLFIAGHVTTVNLITNGARVLLTHPDQLAMVRSGARPWSTAVEETLRWDSPIAHFPMRYAVRDLEIEGVTLRKGEAVLGCFASAGRDPDEYGERAERFDVTAPPPSHLSFGHGPHFCLGAPLARLEAEVALATLFEAFPDLALADRGESRRPLGTVLGNSARSLPVLLGRRAG</sequence>
<keyword evidence="6 7" id="KW-0503">Monooxygenase</keyword>
<name>A0A7W5VQH4_9ACTN</name>
<dbReference type="RefSeq" id="WP_183659530.1">
    <property type="nucleotide sequence ID" value="NZ_JACIBV010000001.1"/>
</dbReference>
<gene>
    <name evidence="8" type="ORF">FHR33_008372</name>
</gene>
<dbReference type="PROSITE" id="PS00086">
    <property type="entry name" value="CYTOCHROME_P450"/>
    <property type="match status" value="1"/>
</dbReference>
<accession>A0A7W5VQH4</accession>
<dbReference type="InterPro" id="IPR017972">
    <property type="entry name" value="Cyt_P450_CS"/>
</dbReference>
<evidence type="ECO:0000256" key="7">
    <source>
        <dbReference type="RuleBase" id="RU000461"/>
    </source>
</evidence>
<evidence type="ECO:0000256" key="6">
    <source>
        <dbReference type="ARBA" id="ARBA00023033"/>
    </source>
</evidence>
<dbReference type="EMBL" id="JACIBV010000001">
    <property type="protein sequence ID" value="MBB3732512.1"/>
    <property type="molecule type" value="Genomic_DNA"/>
</dbReference>
<dbReference type="SUPFAM" id="SSF48264">
    <property type="entry name" value="Cytochrome P450"/>
    <property type="match status" value="1"/>
</dbReference>
<keyword evidence="4 7" id="KW-0560">Oxidoreductase</keyword>
<dbReference type="InterPro" id="IPR002397">
    <property type="entry name" value="Cyt_P450_B"/>
</dbReference>
<evidence type="ECO:0000256" key="5">
    <source>
        <dbReference type="ARBA" id="ARBA00023004"/>
    </source>
</evidence>
<evidence type="ECO:0000256" key="2">
    <source>
        <dbReference type="ARBA" id="ARBA00022617"/>
    </source>
</evidence>
<keyword evidence="5 7" id="KW-0408">Iron</keyword>
<dbReference type="GO" id="GO:0016705">
    <property type="term" value="F:oxidoreductase activity, acting on paired donors, with incorporation or reduction of molecular oxygen"/>
    <property type="evidence" value="ECO:0007669"/>
    <property type="project" value="InterPro"/>
</dbReference>